<dbReference type="InterPro" id="IPR013656">
    <property type="entry name" value="PAS_4"/>
</dbReference>
<keyword evidence="5 21" id="KW-0597">Phosphoprotein</keyword>
<dbReference type="PRINTS" id="PR00344">
    <property type="entry name" value="BCTRLSENSOR"/>
</dbReference>
<dbReference type="SUPFAM" id="SSF55785">
    <property type="entry name" value="PYP-like sensor domain (PAS domain)"/>
    <property type="match status" value="4"/>
</dbReference>
<dbReference type="InterPro" id="IPR001610">
    <property type="entry name" value="PAC"/>
</dbReference>
<dbReference type="CDD" id="cd17546">
    <property type="entry name" value="REC_hyHK_CKI1_RcsC-like"/>
    <property type="match status" value="1"/>
</dbReference>
<dbReference type="SMART" id="SM00448">
    <property type="entry name" value="REC"/>
    <property type="match status" value="1"/>
</dbReference>
<dbReference type="Gene3D" id="3.40.50.2300">
    <property type="match status" value="1"/>
</dbReference>
<dbReference type="Pfam" id="PF00072">
    <property type="entry name" value="Response_reg"/>
    <property type="match status" value="1"/>
</dbReference>
<evidence type="ECO:0000259" key="25">
    <source>
        <dbReference type="PROSITE" id="PS50112"/>
    </source>
</evidence>
<dbReference type="EC" id="2.7.13.3" evidence="3"/>
<dbReference type="Gene3D" id="1.10.287.130">
    <property type="match status" value="1"/>
</dbReference>
<keyword evidence="29" id="KW-1185">Reference proteome</keyword>
<evidence type="ECO:0000256" key="4">
    <source>
        <dbReference type="ARBA" id="ARBA00022475"/>
    </source>
</evidence>
<dbReference type="PROSITE" id="PS50113">
    <property type="entry name" value="PAC"/>
    <property type="match status" value="4"/>
</dbReference>
<dbReference type="NCBIfam" id="TIGR00229">
    <property type="entry name" value="sensory_box"/>
    <property type="match status" value="4"/>
</dbReference>
<protein>
    <recommendedName>
        <fullName evidence="18">Sensory/regulatory protein RpfC</fullName>
        <ecNumber evidence="3">2.7.13.3</ecNumber>
    </recommendedName>
    <alternativeName>
        <fullName evidence="19">Virulence sensor protein BvgS</fullName>
    </alternativeName>
</protein>
<dbReference type="InterPro" id="IPR038318">
    <property type="entry name" value="KdpD_sf"/>
</dbReference>
<evidence type="ECO:0000256" key="20">
    <source>
        <dbReference type="PROSITE-ProRule" id="PRU00110"/>
    </source>
</evidence>
<comment type="caution">
    <text evidence="28">The sequence shown here is derived from an EMBL/GenBank/DDBJ whole genome shotgun (WGS) entry which is preliminary data.</text>
</comment>
<dbReference type="InterPro" id="IPR036641">
    <property type="entry name" value="HPT_dom_sf"/>
</dbReference>
<feature type="domain" description="Response regulatory" evidence="24">
    <location>
        <begin position="949"/>
        <end position="1065"/>
    </location>
</feature>
<accession>A0A318H6S0</accession>
<dbReference type="InterPro" id="IPR005467">
    <property type="entry name" value="His_kinase_dom"/>
</dbReference>
<dbReference type="InterPro" id="IPR025201">
    <property type="entry name" value="KdpD_TM"/>
</dbReference>
<dbReference type="PROSITE" id="PS50112">
    <property type="entry name" value="PAS"/>
    <property type="match status" value="2"/>
</dbReference>
<comment type="subunit">
    <text evidence="17">At low DSF concentrations, interacts with RpfF.</text>
</comment>
<evidence type="ECO:0000259" key="23">
    <source>
        <dbReference type="PROSITE" id="PS50109"/>
    </source>
</evidence>
<dbReference type="InterPro" id="IPR036890">
    <property type="entry name" value="HATPase_C_sf"/>
</dbReference>
<keyword evidence="15 22" id="KW-0472">Membrane</keyword>
<dbReference type="Pfam" id="PF13426">
    <property type="entry name" value="PAS_9"/>
    <property type="match status" value="1"/>
</dbReference>
<organism evidence="28 29">
    <name type="scientific">Sphaerotilus hippei</name>
    <dbReference type="NCBI Taxonomy" id="744406"/>
    <lineage>
        <taxon>Bacteria</taxon>
        <taxon>Pseudomonadati</taxon>
        <taxon>Pseudomonadota</taxon>
        <taxon>Betaproteobacteria</taxon>
        <taxon>Burkholderiales</taxon>
        <taxon>Sphaerotilaceae</taxon>
        <taxon>Sphaerotilus</taxon>
    </lineage>
</organism>
<dbReference type="GO" id="GO:0000155">
    <property type="term" value="F:phosphorelay sensor kinase activity"/>
    <property type="evidence" value="ECO:0007669"/>
    <property type="project" value="InterPro"/>
</dbReference>
<evidence type="ECO:0000256" key="17">
    <source>
        <dbReference type="ARBA" id="ARBA00064003"/>
    </source>
</evidence>
<dbReference type="PROSITE" id="PS50109">
    <property type="entry name" value="HIS_KIN"/>
    <property type="match status" value="1"/>
</dbReference>
<evidence type="ECO:0000256" key="16">
    <source>
        <dbReference type="ARBA" id="ARBA00058004"/>
    </source>
</evidence>
<dbReference type="Gene3D" id="3.30.450.20">
    <property type="entry name" value="PAS domain"/>
    <property type="match status" value="4"/>
</dbReference>
<feature type="domain" description="PAS" evidence="25">
    <location>
        <begin position="127"/>
        <end position="197"/>
    </location>
</feature>
<evidence type="ECO:0000256" key="21">
    <source>
        <dbReference type="PROSITE-ProRule" id="PRU00169"/>
    </source>
</evidence>
<evidence type="ECO:0000256" key="10">
    <source>
        <dbReference type="ARBA" id="ARBA00022777"/>
    </source>
</evidence>
<keyword evidence="7 22" id="KW-0812">Transmembrane</keyword>
<dbReference type="Gene3D" id="2.10.70.100">
    <property type="match status" value="1"/>
</dbReference>
<dbReference type="SUPFAM" id="SSF52172">
    <property type="entry name" value="CheY-like"/>
    <property type="match status" value="1"/>
</dbReference>
<evidence type="ECO:0000256" key="6">
    <source>
        <dbReference type="ARBA" id="ARBA00022679"/>
    </source>
</evidence>
<dbReference type="SMART" id="SM00073">
    <property type="entry name" value="HPT"/>
    <property type="match status" value="1"/>
</dbReference>
<feature type="transmembrane region" description="Helical" evidence="22">
    <location>
        <begin position="6"/>
        <end position="26"/>
    </location>
</feature>
<dbReference type="InterPro" id="IPR003661">
    <property type="entry name" value="HisK_dim/P_dom"/>
</dbReference>
<dbReference type="GO" id="GO:0005886">
    <property type="term" value="C:plasma membrane"/>
    <property type="evidence" value="ECO:0007669"/>
    <property type="project" value="UniProtKB-SubCell"/>
</dbReference>
<dbReference type="PROSITE" id="PS50894">
    <property type="entry name" value="HPT"/>
    <property type="match status" value="1"/>
</dbReference>
<dbReference type="InterPro" id="IPR013655">
    <property type="entry name" value="PAS_fold_3"/>
</dbReference>
<name>A0A318H6S0_9BURK</name>
<feature type="domain" description="PAC" evidence="26">
    <location>
        <begin position="201"/>
        <end position="253"/>
    </location>
</feature>
<dbReference type="CDD" id="cd16922">
    <property type="entry name" value="HATPase_EvgS-ArcB-TorS-like"/>
    <property type="match status" value="1"/>
</dbReference>
<keyword evidence="10" id="KW-0418">Kinase</keyword>
<keyword evidence="6" id="KW-0808">Transferase</keyword>
<evidence type="ECO:0000256" key="12">
    <source>
        <dbReference type="ARBA" id="ARBA00022989"/>
    </source>
</evidence>
<evidence type="ECO:0000256" key="9">
    <source>
        <dbReference type="ARBA" id="ARBA00022741"/>
    </source>
</evidence>
<dbReference type="CDD" id="cd00082">
    <property type="entry name" value="HisKA"/>
    <property type="match status" value="1"/>
</dbReference>
<feature type="domain" description="Histidine kinase" evidence="23">
    <location>
        <begin position="703"/>
        <end position="923"/>
    </location>
</feature>
<dbReference type="EMBL" id="QJJS01000001">
    <property type="protein sequence ID" value="PXW99431.1"/>
    <property type="molecule type" value="Genomic_DNA"/>
</dbReference>
<dbReference type="InterPro" id="IPR000014">
    <property type="entry name" value="PAS"/>
</dbReference>
<keyword evidence="14" id="KW-0843">Virulence</keyword>
<dbReference type="FunFam" id="1.10.287.130:FF:000002">
    <property type="entry name" value="Two-component osmosensing histidine kinase"/>
    <property type="match status" value="1"/>
</dbReference>
<evidence type="ECO:0000256" key="2">
    <source>
        <dbReference type="ARBA" id="ARBA00004651"/>
    </source>
</evidence>
<dbReference type="InterPro" id="IPR004358">
    <property type="entry name" value="Sig_transdc_His_kin-like_C"/>
</dbReference>
<feature type="modified residue" description="Phosphohistidine" evidence="20">
    <location>
        <position position="1149"/>
    </location>
</feature>
<dbReference type="SUPFAM" id="SSF47226">
    <property type="entry name" value="Histidine-containing phosphotransfer domain, HPT domain"/>
    <property type="match status" value="1"/>
</dbReference>
<evidence type="ECO:0000256" key="1">
    <source>
        <dbReference type="ARBA" id="ARBA00000085"/>
    </source>
</evidence>
<evidence type="ECO:0000256" key="5">
    <source>
        <dbReference type="ARBA" id="ARBA00022553"/>
    </source>
</evidence>
<sequence length="1287" mass="142465">MRRGWVFLLAFVGPMAVHLLMLGMPAPFRDRPLLILFMLPIVVSAMLGGLMPGLLATLVAALGTIWTLLPMLGDLTLQTWHELFRWSVLVVSGALVSLLGGRLQRARQQERARWQQLAEARGALDRSEGRFVSAFEQAAVGMAMVAPDGRWLRVNDTLCKIVGYRQDELMALTFQDITHPQDVASDVQQVQRMLAREIDRYAMEKRYIRKDGSVVWIHLTVALSWHPDGTPAYFISAVEDIQQRKTVEQALRDSDERLHLLIEHAPVALAMFDREMRYAAVSRRWLLDYGLEGRDVIGHSHYEVLPEVPDYWKSVHRRGLAGEIVQMDEEPFARANGTLQWLRWEVRPWHHTDGRVGGIVLFTEDITARKQAEQVLLAHQASALEEQQRARLAALNLIEDAVAARERTEAANAALQASQDRLAESQRLARIGGWEFDLASGELRGSDEMYRIFGLEPTGGAVTVEAFMDVVHPDDRDWVESVFALAVSRHTPLDAVHRLVMDDGQIKHVHARGETRHAADGRAERLIGTVQDVTDRVTVETQLHKLAQAVEQSTESIVITDLEGRIEYVNESFVHNTGYSRAEAIGRNPRMLQSGQTPAGTFGELWTTVRSGRTWKGELFNRRKDGTEYIDFAIVTPLRQHDGRITHYVAVQEDITAKKRMREELDEHRHRLEELVDKRTAELSLARAAAESANRAKSAFLANMSHEIRTPMNAILGLTHLLRRDRLADYQAERLSKIEGAARHLLSIINDILDISKIEAGRVQLEDRDFALASVLDHVHSLIGESARAKGLRVVVDGDHVPGWLRGDVTRVRQALLNYAGNAVKFTPSGSITLSAELLEQRDDQLLVRFAVQDTGIGLDPQQLSRLFEAFEQADASTTRQHGGTGLGLAITRRLAQLMGGDAGASSVPGQGSTFWFTVRLQRGQPVRPGAADALQAEAALRRRHGGARLLLVEDNIVNREVATELLHSVGLEVDVAENGRIAVDKVRERSYDLVLMDLQMPELGGLAATQRIRALPGRLLPPILALTANAFEEDRAACLAAGMSDFITKPVEPQALYATLLKWLPPEGPQDETAAPLVDPGDALDAFLTQLASLPGLDVARGLASLRGAKDKYVGLWTQFADLHRHDARRVAETLAAGDAPGARRIAHTLKGVAGTMGAMALADAARALETALQDPEAGRVRDDRGIPALIEQVALRLDPLLHLVATRAPGAGPAPVGAEVLPPDVLQSRLLLWLRQSDTRALKLCREQAGPLRQLLGSDFDTFLRQLQAFEFEDASAMLSALRPH</sequence>
<dbReference type="PANTHER" id="PTHR45339:SF1">
    <property type="entry name" value="HYBRID SIGNAL TRANSDUCTION HISTIDINE KINASE J"/>
    <property type="match status" value="1"/>
</dbReference>
<dbReference type="Pfam" id="PF01627">
    <property type="entry name" value="Hpt"/>
    <property type="match status" value="1"/>
</dbReference>
<comment type="function">
    <text evidence="16">Member of the two-component regulatory system BvgS/BvgA. Phosphorylates BvgA via a four-step phosphorelay in response to environmental signals.</text>
</comment>
<evidence type="ECO:0000256" key="22">
    <source>
        <dbReference type="SAM" id="Phobius"/>
    </source>
</evidence>
<evidence type="ECO:0000256" key="8">
    <source>
        <dbReference type="ARBA" id="ARBA00022729"/>
    </source>
</evidence>
<dbReference type="InterPro" id="IPR003594">
    <property type="entry name" value="HATPase_dom"/>
</dbReference>
<comment type="catalytic activity">
    <reaction evidence="1">
        <text>ATP + protein L-histidine = ADP + protein N-phospho-L-histidine.</text>
        <dbReference type="EC" id="2.7.13.3"/>
    </reaction>
</comment>
<evidence type="ECO:0000259" key="26">
    <source>
        <dbReference type="PROSITE" id="PS50113"/>
    </source>
</evidence>
<keyword evidence="9" id="KW-0547">Nucleotide-binding</keyword>
<dbReference type="Gene3D" id="1.20.120.620">
    <property type="entry name" value="Backbone structure of the membrane domain of e. Coli histidine kinase receptor kdpd"/>
    <property type="match status" value="1"/>
</dbReference>
<reference evidence="28 29" key="1">
    <citation type="submission" date="2018-05" db="EMBL/GenBank/DDBJ databases">
        <title>Genomic Encyclopedia of Type Strains, Phase IV (KMG-IV): sequencing the most valuable type-strain genomes for metagenomic binning, comparative biology and taxonomic classification.</title>
        <authorList>
            <person name="Goeker M."/>
        </authorList>
    </citation>
    <scope>NUCLEOTIDE SEQUENCE [LARGE SCALE GENOMIC DNA]</scope>
    <source>
        <strain evidence="28 29">DSM 566</strain>
    </source>
</reference>
<dbReference type="InterPro" id="IPR036097">
    <property type="entry name" value="HisK_dim/P_sf"/>
</dbReference>
<dbReference type="Pfam" id="PF08447">
    <property type="entry name" value="PAS_3"/>
    <property type="match status" value="2"/>
</dbReference>
<dbReference type="Pfam" id="PF02518">
    <property type="entry name" value="HATPase_c"/>
    <property type="match status" value="1"/>
</dbReference>
<keyword evidence="8" id="KW-0732">Signal</keyword>
<dbReference type="SMART" id="SM00388">
    <property type="entry name" value="HisKA"/>
    <property type="match status" value="1"/>
</dbReference>
<evidence type="ECO:0000256" key="7">
    <source>
        <dbReference type="ARBA" id="ARBA00022692"/>
    </source>
</evidence>
<keyword evidence="4" id="KW-1003">Cell membrane</keyword>
<keyword evidence="13" id="KW-0902">Two-component regulatory system</keyword>
<feature type="transmembrane region" description="Helical" evidence="22">
    <location>
        <begin position="83"/>
        <end position="103"/>
    </location>
</feature>
<evidence type="ECO:0000313" key="28">
    <source>
        <dbReference type="EMBL" id="PXW99431.1"/>
    </source>
</evidence>
<dbReference type="InterPro" id="IPR008207">
    <property type="entry name" value="Sig_transdc_His_kin_Hpt_dom"/>
</dbReference>
<dbReference type="SMART" id="SM00091">
    <property type="entry name" value="PAS"/>
    <property type="match status" value="3"/>
</dbReference>
<comment type="subcellular location">
    <subcellularLocation>
        <location evidence="2">Cell membrane</location>
        <topology evidence="2">Multi-pass membrane protein</topology>
    </subcellularLocation>
</comment>
<dbReference type="InterPro" id="IPR001789">
    <property type="entry name" value="Sig_transdc_resp-reg_receiver"/>
</dbReference>
<dbReference type="Proteomes" id="UP000247811">
    <property type="component" value="Unassembled WGS sequence"/>
</dbReference>
<dbReference type="Gene3D" id="3.30.565.10">
    <property type="entry name" value="Histidine kinase-like ATPase, C-terminal domain"/>
    <property type="match status" value="1"/>
</dbReference>
<dbReference type="InterPro" id="IPR000700">
    <property type="entry name" value="PAS-assoc_C"/>
</dbReference>
<evidence type="ECO:0000256" key="14">
    <source>
        <dbReference type="ARBA" id="ARBA00023026"/>
    </source>
</evidence>
<feature type="domain" description="PAC" evidence="26">
    <location>
        <begin position="613"/>
        <end position="667"/>
    </location>
</feature>
<dbReference type="Pfam" id="PF13493">
    <property type="entry name" value="DUF4118"/>
    <property type="match status" value="1"/>
</dbReference>
<evidence type="ECO:0000256" key="19">
    <source>
        <dbReference type="ARBA" id="ARBA00070152"/>
    </source>
</evidence>
<dbReference type="SUPFAM" id="SSF47384">
    <property type="entry name" value="Homodimeric domain of signal transducing histidine kinase"/>
    <property type="match status" value="1"/>
</dbReference>
<feature type="domain" description="PAC" evidence="26">
    <location>
        <begin position="493"/>
        <end position="545"/>
    </location>
</feature>
<evidence type="ECO:0000259" key="27">
    <source>
        <dbReference type="PROSITE" id="PS50894"/>
    </source>
</evidence>
<evidence type="ECO:0000256" key="3">
    <source>
        <dbReference type="ARBA" id="ARBA00012438"/>
    </source>
</evidence>
<gene>
    <name evidence="28" type="ORF">C7444_101261</name>
</gene>
<feature type="domain" description="PAC" evidence="26">
    <location>
        <begin position="326"/>
        <end position="378"/>
    </location>
</feature>
<dbReference type="FunFam" id="3.30.565.10:FF:000010">
    <property type="entry name" value="Sensor histidine kinase RcsC"/>
    <property type="match status" value="1"/>
</dbReference>
<evidence type="ECO:0000256" key="11">
    <source>
        <dbReference type="ARBA" id="ARBA00022840"/>
    </source>
</evidence>
<dbReference type="InterPro" id="IPR011006">
    <property type="entry name" value="CheY-like_superfamily"/>
</dbReference>
<dbReference type="Pfam" id="PF00512">
    <property type="entry name" value="HisKA"/>
    <property type="match status" value="1"/>
</dbReference>
<dbReference type="InterPro" id="IPR035965">
    <property type="entry name" value="PAS-like_dom_sf"/>
</dbReference>
<keyword evidence="12 22" id="KW-1133">Transmembrane helix</keyword>
<dbReference type="SUPFAM" id="SSF55874">
    <property type="entry name" value="ATPase domain of HSP90 chaperone/DNA topoisomerase II/histidine kinase"/>
    <property type="match status" value="1"/>
</dbReference>
<dbReference type="PROSITE" id="PS50110">
    <property type="entry name" value="RESPONSE_REGULATORY"/>
    <property type="match status" value="1"/>
</dbReference>
<evidence type="ECO:0000256" key="15">
    <source>
        <dbReference type="ARBA" id="ARBA00023136"/>
    </source>
</evidence>
<feature type="domain" description="PAS" evidence="25">
    <location>
        <begin position="542"/>
        <end position="588"/>
    </location>
</feature>
<evidence type="ECO:0000313" key="29">
    <source>
        <dbReference type="Proteomes" id="UP000247811"/>
    </source>
</evidence>
<dbReference type="CDD" id="cd00130">
    <property type="entry name" value="PAS"/>
    <property type="match status" value="4"/>
</dbReference>
<evidence type="ECO:0000259" key="24">
    <source>
        <dbReference type="PROSITE" id="PS50110"/>
    </source>
</evidence>
<feature type="transmembrane region" description="Helical" evidence="22">
    <location>
        <begin position="33"/>
        <end position="63"/>
    </location>
</feature>
<dbReference type="SMART" id="SM00387">
    <property type="entry name" value="HATPase_c"/>
    <property type="match status" value="1"/>
</dbReference>
<dbReference type="PANTHER" id="PTHR45339">
    <property type="entry name" value="HYBRID SIGNAL TRANSDUCTION HISTIDINE KINASE J"/>
    <property type="match status" value="1"/>
</dbReference>
<evidence type="ECO:0000256" key="13">
    <source>
        <dbReference type="ARBA" id="ARBA00023012"/>
    </source>
</evidence>
<feature type="modified residue" description="4-aspartylphosphate" evidence="21">
    <location>
        <position position="998"/>
    </location>
</feature>
<dbReference type="SMART" id="SM00086">
    <property type="entry name" value="PAC"/>
    <property type="match status" value="4"/>
</dbReference>
<proteinExistence type="predicted"/>
<evidence type="ECO:0000256" key="18">
    <source>
        <dbReference type="ARBA" id="ARBA00068150"/>
    </source>
</evidence>
<dbReference type="Pfam" id="PF08448">
    <property type="entry name" value="PAS_4"/>
    <property type="match status" value="1"/>
</dbReference>
<feature type="domain" description="HPt" evidence="27">
    <location>
        <begin position="1110"/>
        <end position="1209"/>
    </location>
</feature>
<keyword evidence="11" id="KW-0067">ATP-binding</keyword>
<dbReference type="GO" id="GO:0005524">
    <property type="term" value="F:ATP binding"/>
    <property type="evidence" value="ECO:0007669"/>
    <property type="project" value="UniProtKB-KW"/>
</dbReference>
<dbReference type="Gene3D" id="1.20.120.160">
    <property type="entry name" value="HPT domain"/>
    <property type="match status" value="1"/>
</dbReference>